<dbReference type="GO" id="GO:0043328">
    <property type="term" value="P:protein transport to vacuole involved in ubiquitin-dependent protein catabolic process via the multivesicular body sorting pathway"/>
    <property type="evidence" value="ECO:0007669"/>
    <property type="project" value="TreeGrafter"/>
</dbReference>
<dbReference type="PANTHER" id="PTHR23030">
    <property type="entry name" value="PCD6 INTERACTING PROTEIN-RELATED"/>
    <property type="match status" value="1"/>
</dbReference>
<evidence type="ECO:0000313" key="10">
    <source>
        <dbReference type="Proteomes" id="UP000244722"/>
    </source>
</evidence>
<dbReference type="STRING" id="42251.A0A2T7A0M9"/>
<evidence type="ECO:0000256" key="6">
    <source>
        <dbReference type="SAM" id="Coils"/>
    </source>
</evidence>
<feature type="coiled-coil region" evidence="6">
    <location>
        <begin position="538"/>
        <end position="565"/>
    </location>
</feature>
<evidence type="ECO:0000256" key="2">
    <source>
        <dbReference type="ARBA" id="ARBA00004496"/>
    </source>
</evidence>
<dbReference type="PROSITE" id="PS51180">
    <property type="entry name" value="BRO1"/>
    <property type="match status" value="1"/>
</dbReference>
<feature type="region of interest" description="Disordered" evidence="7">
    <location>
        <begin position="734"/>
        <end position="971"/>
    </location>
</feature>
<feature type="compositionally biased region" description="Low complexity" evidence="7">
    <location>
        <begin position="938"/>
        <end position="961"/>
    </location>
</feature>
<dbReference type="CDD" id="cd09237">
    <property type="entry name" value="V_ScBro1_like"/>
    <property type="match status" value="1"/>
</dbReference>
<evidence type="ECO:0000313" key="9">
    <source>
        <dbReference type="EMBL" id="PUU81274.1"/>
    </source>
</evidence>
<dbReference type="Gene3D" id="1.25.40.280">
    <property type="entry name" value="alix/aip1 like domains"/>
    <property type="match status" value="1"/>
</dbReference>
<dbReference type="Pfam" id="PF03097">
    <property type="entry name" value="BRO1"/>
    <property type="match status" value="1"/>
</dbReference>
<dbReference type="OrthoDB" id="2141925at2759"/>
<name>A0A2T7A0M9_TUBBO</name>
<accession>A0A2T7A0M9</accession>
<feature type="compositionally biased region" description="Low complexity" evidence="7">
    <location>
        <begin position="859"/>
        <end position="877"/>
    </location>
</feature>
<keyword evidence="3" id="KW-0963">Cytoplasm</keyword>
<dbReference type="Gene3D" id="1.20.140.50">
    <property type="entry name" value="alix/aip1 like domains"/>
    <property type="match status" value="1"/>
</dbReference>
<dbReference type="InterPro" id="IPR025304">
    <property type="entry name" value="ALIX_V_dom"/>
</dbReference>
<dbReference type="Proteomes" id="UP000244722">
    <property type="component" value="Unassembled WGS sequence"/>
</dbReference>
<feature type="compositionally biased region" description="Pro residues" evidence="7">
    <location>
        <begin position="786"/>
        <end position="796"/>
    </location>
</feature>
<feature type="compositionally biased region" description="Pro residues" evidence="7">
    <location>
        <begin position="886"/>
        <end position="909"/>
    </location>
</feature>
<keyword evidence="6" id="KW-0175">Coiled coil</keyword>
<reference evidence="9 10" key="1">
    <citation type="submission" date="2017-04" db="EMBL/GenBank/DDBJ databases">
        <title>Draft genome sequence of Tuber borchii Vittad., a whitish edible truffle.</title>
        <authorList>
            <consortium name="DOE Joint Genome Institute"/>
            <person name="Murat C."/>
            <person name="Kuo A."/>
            <person name="Barry K.W."/>
            <person name="Clum A."/>
            <person name="Dockter R.B."/>
            <person name="Fauchery L."/>
            <person name="Iotti M."/>
            <person name="Kohler A."/>
            <person name="Labutti K."/>
            <person name="Lindquist E.A."/>
            <person name="Lipzen A."/>
            <person name="Ohm R.A."/>
            <person name="Wang M."/>
            <person name="Grigoriev I.V."/>
            <person name="Zambonelli A."/>
            <person name="Martin F.M."/>
        </authorList>
    </citation>
    <scope>NUCLEOTIDE SEQUENCE [LARGE SCALE GENOMIC DNA]</scope>
    <source>
        <strain evidence="9 10">Tbo3840</strain>
    </source>
</reference>
<comment type="caution">
    <text evidence="9">The sequence shown here is derived from an EMBL/GenBank/DDBJ whole genome shotgun (WGS) entry which is preliminary data.</text>
</comment>
<dbReference type="EMBL" id="NESQ01000047">
    <property type="protein sequence ID" value="PUU81274.1"/>
    <property type="molecule type" value="Genomic_DNA"/>
</dbReference>
<evidence type="ECO:0000256" key="4">
    <source>
        <dbReference type="ARBA" id="ARBA00022753"/>
    </source>
</evidence>
<keyword evidence="4" id="KW-0967">Endosome</keyword>
<feature type="compositionally biased region" description="Polar residues" evidence="7">
    <location>
        <begin position="734"/>
        <end position="769"/>
    </location>
</feature>
<dbReference type="Gene3D" id="1.20.120.560">
    <property type="entry name" value="alix/aip1 in complex with the ypdl late domain"/>
    <property type="match status" value="1"/>
</dbReference>
<dbReference type="PANTHER" id="PTHR23030:SF30">
    <property type="entry name" value="TYROSINE-PROTEIN PHOSPHATASE NON-RECEPTOR TYPE 23"/>
    <property type="match status" value="1"/>
</dbReference>
<protein>
    <recommendedName>
        <fullName evidence="5">BRO domain-containing protein 1</fullName>
    </recommendedName>
</protein>
<feature type="compositionally biased region" description="Polar residues" evidence="7">
    <location>
        <begin position="911"/>
        <end position="925"/>
    </location>
</feature>
<evidence type="ECO:0000259" key="8">
    <source>
        <dbReference type="PROSITE" id="PS51180"/>
    </source>
</evidence>
<dbReference type="SMART" id="SM01041">
    <property type="entry name" value="BRO1"/>
    <property type="match status" value="1"/>
</dbReference>
<sequence length="971" mass="108197">MRGAGKDSTSGRDLLYRYYGQLELLDLRFPVEERGVRVGFTWYDAFTHKPTSQYSLAFEKASIIFNISAVHSCHAANQNRSEELGIKTAFNSFQAAAGMFTYINENFLHAPSTDLSRDTVKTLINIMLAQAQEVFLEKVIADGKKSAMLAKLAAQAGFLYAQAVEGVQENVQKGIFERVWLLLCQVKQNFMDSLAQYLQALADSEGGKYGLAIARLHLAEDLAKEALRTSQSFPNSPPATSNLSSETGPALVQINKRHLALAQEKLVTLVKENDFIYHQTVPAEAAIPMLSKTVAARAIPVQELYQGDDINRIIGPDIFQKIVPMKVTESASLYDEEKAKLVRAETERADLANAEMVAALDYLKLPGSLKLLKNGFENEIEVDDEFRAWCDDIAHKPETLEERFVGLKRDKKRIVEILDRSSKTLDTEESVCEKMRAKYLDEWTQQPSSRLTQTLRADIRSYREAVDEAVNSDNLLFSQYRGVKGEIEEMRNAGERAEEGAVDDLWVSRAGAVNGGFSGDRGGETLLDVDEGDSGVTVLEQIERVEELLKKLNLIKRERAQVLKDLKEKVHTDDISNVLILNQKSIQNLEPQLFATELEKFRPHTNRLLTAAHKQSSLMKDLTSAYGDLLQDKRIRAEQSKYEALSRQRNAVLGKFKKTYQAFLDIWAGLEKAQQFYTEMTETSESLEKNVETFVSNRRVEGSSLLSQIEQRGGSEADSQRGKLLGMMERVSISSGDASKIQQKRPTPLSNVNTHQSQPPVPSNHGQSPPGTPRYTPHQYGSYHPAPTPPPPPPPTASTGFAGYPQYPPANSTNGFGRRDSYGQTQQGGSVPRRDSYQSANVQRRESHQTLPSSPPPTGGQQQQHQPYQPSHYSSPPNMYAGQVPGYPPQYNPSTYIPPPPPPGPPPQPGLSSRQSFGVLPQTSYQQPPHPSTPGQPPQGYHQYPVPQGQQHQQQQQQQQQDPWAGLAGWK</sequence>
<comment type="subcellular location">
    <subcellularLocation>
        <location evidence="2">Cytoplasm</location>
    </subcellularLocation>
    <subcellularLocation>
        <location evidence="1">Endosome</location>
    </subcellularLocation>
</comment>
<evidence type="ECO:0000256" key="7">
    <source>
        <dbReference type="SAM" id="MobiDB-lite"/>
    </source>
</evidence>
<dbReference type="Pfam" id="PF13949">
    <property type="entry name" value="ALIX_LYPXL_bnd"/>
    <property type="match status" value="1"/>
</dbReference>
<dbReference type="GO" id="GO:0005768">
    <property type="term" value="C:endosome"/>
    <property type="evidence" value="ECO:0007669"/>
    <property type="project" value="UniProtKB-SubCell"/>
</dbReference>
<feature type="compositionally biased region" description="Pro residues" evidence="7">
    <location>
        <begin position="928"/>
        <end position="937"/>
    </location>
</feature>
<gene>
    <name evidence="9" type="ORF">B9Z19DRAFT_972130</name>
</gene>
<dbReference type="InterPro" id="IPR038499">
    <property type="entry name" value="BRO1_sf"/>
</dbReference>
<proteinExistence type="predicted"/>
<evidence type="ECO:0000256" key="5">
    <source>
        <dbReference type="ARBA" id="ARBA00041284"/>
    </source>
</evidence>
<dbReference type="InterPro" id="IPR004328">
    <property type="entry name" value="BRO1_dom"/>
</dbReference>
<feature type="domain" description="BRO1" evidence="8">
    <location>
        <begin position="1"/>
        <end position="356"/>
    </location>
</feature>
<evidence type="ECO:0000256" key="1">
    <source>
        <dbReference type="ARBA" id="ARBA00004177"/>
    </source>
</evidence>
<organism evidence="9 10">
    <name type="scientific">Tuber borchii</name>
    <name type="common">White truffle</name>
    <dbReference type="NCBI Taxonomy" id="42251"/>
    <lineage>
        <taxon>Eukaryota</taxon>
        <taxon>Fungi</taxon>
        <taxon>Dikarya</taxon>
        <taxon>Ascomycota</taxon>
        <taxon>Pezizomycotina</taxon>
        <taxon>Pezizomycetes</taxon>
        <taxon>Pezizales</taxon>
        <taxon>Tuberaceae</taxon>
        <taxon>Tuber</taxon>
    </lineage>
</organism>
<keyword evidence="10" id="KW-1185">Reference proteome</keyword>
<evidence type="ECO:0000256" key="3">
    <source>
        <dbReference type="ARBA" id="ARBA00022490"/>
    </source>
</evidence>
<dbReference type="AlphaFoldDB" id="A0A2T7A0M9"/>